<evidence type="ECO:0000313" key="3">
    <source>
        <dbReference type="Proteomes" id="UP000198752"/>
    </source>
</evidence>
<feature type="compositionally biased region" description="Basic and acidic residues" evidence="1">
    <location>
        <begin position="106"/>
        <end position="116"/>
    </location>
</feature>
<dbReference type="STRING" id="269670.SAMN02982927_02145"/>
<dbReference type="EMBL" id="FOOY01000014">
    <property type="protein sequence ID" value="SFG59419.1"/>
    <property type="molecule type" value="Genomic_DNA"/>
</dbReference>
<proteinExistence type="predicted"/>
<keyword evidence="3" id="KW-1185">Reference proteome</keyword>
<feature type="region of interest" description="Disordered" evidence="1">
    <location>
        <begin position="89"/>
        <end position="124"/>
    </location>
</feature>
<gene>
    <name evidence="2" type="ORF">SAMN02982927_02145</name>
</gene>
<accession>A0A1I2T5R9</accession>
<evidence type="ECO:0000256" key="1">
    <source>
        <dbReference type="SAM" id="MobiDB-lite"/>
    </source>
</evidence>
<protein>
    <submittedName>
        <fullName evidence="2">Uncharacterized protein</fullName>
    </submittedName>
</protein>
<evidence type="ECO:0000313" key="2">
    <source>
        <dbReference type="EMBL" id="SFG59419.1"/>
    </source>
</evidence>
<organism evidence="2 3">
    <name type="scientific">Sporolactobacillus nakayamae</name>
    <dbReference type="NCBI Taxonomy" id="269670"/>
    <lineage>
        <taxon>Bacteria</taxon>
        <taxon>Bacillati</taxon>
        <taxon>Bacillota</taxon>
        <taxon>Bacilli</taxon>
        <taxon>Bacillales</taxon>
        <taxon>Sporolactobacillaceae</taxon>
        <taxon>Sporolactobacillus</taxon>
    </lineage>
</organism>
<sequence length="124" mass="14090">MLIIKKQIKADFPFFLKNGKSAFSHNLKKYNPDDDLLQIRMMLFTVAIRNGRCPVRPIWRSVAALKQIGCGIAADTGHRETRFLIGGKRQGWNTHARGRPRAGDPTLDRTPREAFERISSQSGR</sequence>
<dbReference type="AlphaFoldDB" id="A0A1I2T5R9"/>
<dbReference type="Proteomes" id="UP000198752">
    <property type="component" value="Unassembled WGS sequence"/>
</dbReference>
<name>A0A1I2T5R9_9BACL</name>
<reference evidence="3" key="1">
    <citation type="submission" date="2016-10" db="EMBL/GenBank/DDBJ databases">
        <authorList>
            <person name="Varghese N."/>
            <person name="Submissions S."/>
        </authorList>
    </citation>
    <scope>NUCLEOTIDE SEQUENCE [LARGE SCALE GENOMIC DNA]</scope>
    <source>
        <strain evidence="3">ATCC 700379</strain>
    </source>
</reference>